<feature type="coiled-coil region" evidence="1">
    <location>
        <begin position="34"/>
        <end position="87"/>
    </location>
</feature>
<keyword evidence="2" id="KW-0472">Membrane</keyword>
<dbReference type="Proteomes" id="UP000310065">
    <property type="component" value="Chromosome L1"/>
</dbReference>
<protein>
    <submittedName>
        <fullName evidence="3">Uncharacterized protein</fullName>
    </submittedName>
</protein>
<feature type="transmembrane region" description="Helical" evidence="2">
    <location>
        <begin position="6"/>
        <end position="26"/>
    </location>
</feature>
<evidence type="ECO:0000313" key="3">
    <source>
        <dbReference type="EMBL" id="QCU74136.1"/>
    </source>
</evidence>
<dbReference type="EMBL" id="CP040558">
    <property type="protein sequence ID" value="QCU74136.1"/>
    <property type="molecule type" value="Genomic_DNA"/>
</dbReference>
<keyword evidence="1" id="KW-0175">Coiled coil</keyword>
<gene>
    <name evidence="3" type="ORF">FFU37_06515</name>
</gene>
<organism evidence="3 4">
    <name type="scientific">Pseudoalteromonas distincta</name>
    <dbReference type="NCBI Taxonomy" id="77608"/>
    <lineage>
        <taxon>Bacteria</taxon>
        <taxon>Pseudomonadati</taxon>
        <taxon>Pseudomonadota</taxon>
        <taxon>Gammaproteobacteria</taxon>
        <taxon>Alteromonadales</taxon>
        <taxon>Pseudoalteromonadaceae</taxon>
        <taxon>Pseudoalteromonas</taxon>
    </lineage>
</organism>
<dbReference type="RefSeq" id="WP_138489028.1">
    <property type="nucleotide sequence ID" value="NZ_CP040558.1"/>
</dbReference>
<keyword evidence="2" id="KW-1133">Transmembrane helix</keyword>
<reference evidence="3 4" key="1">
    <citation type="submission" date="2019-05" db="EMBL/GenBank/DDBJ databases">
        <title>Complete genome sequence of Pseudoalteromonas sp. 16-SW-7(T) isolated from the Okhotsk Sea, Russia.</title>
        <authorList>
            <person name="Nguyen T.H."/>
            <person name="Nedashkovskaya O.I."/>
            <person name="Kim S.-G."/>
        </authorList>
    </citation>
    <scope>NUCLEOTIDE SEQUENCE [LARGE SCALE GENOMIC DNA]</scope>
    <source>
        <strain evidence="3 4">16-SW-7</strain>
    </source>
</reference>
<name>A0A4P9J0I8_9GAMM</name>
<dbReference type="GeneID" id="88775297"/>
<evidence type="ECO:0000256" key="2">
    <source>
        <dbReference type="SAM" id="Phobius"/>
    </source>
</evidence>
<keyword evidence="2" id="KW-0812">Transmembrane</keyword>
<evidence type="ECO:0000313" key="4">
    <source>
        <dbReference type="Proteomes" id="UP000310065"/>
    </source>
</evidence>
<dbReference type="AlphaFoldDB" id="A0A4P9J0I8"/>
<proteinExistence type="predicted"/>
<sequence>MALNNYLALIDWTIVVALLAVLVSLLTKRDQRRLQRESIDLQKSQSKLAEKQLELIEGEEKIKQSTIELQKAQAKLSQRQLESFEKEEALKLKAFVRLDLRKTDNRSYKFFLSNNSHQQAKDVSFNLDIPTKYSSPLIGSEIEEKLPISVLGTGSDVSFIAALCDDTPLGFNATVFWTNPDGSQDKSEVYVSA</sequence>
<evidence type="ECO:0000256" key="1">
    <source>
        <dbReference type="SAM" id="Coils"/>
    </source>
</evidence>
<dbReference type="KEGG" id="pdv:FFU37_06515"/>
<accession>A0A4P9J0I8</accession>